<dbReference type="eggNOG" id="COG5000">
    <property type="taxonomic scope" value="Bacteria"/>
</dbReference>
<organism evidence="2 3">
    <name type="scientific">Saccharicrinis fermentans DSM 9555 = JCM 21142</name>
    <dbReference type="NCBI Taxonomy" id="869213"/>
    <lineage>
        <taxon>Bacteria</taxon>
        <taxon>Pseudomonadati</taxon>
        <taxon>Bacteroidota</taxon>
        <taxon>Bacteroidia</taxon>
        <taxon>Marinilabiliales</taxon>
        <taxon>Marinilabiliaceae</taxon>
        <taxon>Saccharicrinis</taxon>
    </lineage>
</organism>
<comment type="caution">
    <text evidence="2">The sequence shown here is derived from an EMBL/GenBank/DDBJ whole genome shotgun (WGS) entry which is preliminary data.</text>
</comment>
<dbReference type="EMBL" id="BAMD01000047">
    <property type="protein sequence ID" value="GAF04514.1"/>
    <property type="molecule type" value="Genomic_DNA"/>
</dbReference>
<gene>
    <name evidence="2" type="ORF">JCM21142_83222</name>
</gene>
<dbReference type="AlphaFoldDB" id="W7YPW1"/>
<protein>
    <submittedName>
        <fullName evidence="2">Uncharacterized protein</fullName>
    </submittedName>
</protein>
<feature type="transmembrane region" description="Helical" evidence="1">
    <location>
        <begin position="10"/>
        <end position="29"/>
    </location>
</feature>
<evidence type="ECO:0000313" key="3">
    <source>
        <dbReference type="Proteomes" id="UP000019402"/>
    </source>
</evidence>
<feature type="transmembrane region" description="Helical" evidence="1">
    <location>
        <begin position="35"/>
        <end position="55"/>
    </location>
</feature>
<keyword evidence="1" id="KW-0812">Transmembrane</keyword>
<keyword evidence="3" id="KW-1185">Reference proteome</keyword>
<evidence type="ECO:0000256" key="1">
    <source>
        <dbReference type="SAM" id="Phobius"/>
    </source>
</evidence>
<keyword evidence="1" id="KW-0472">Membrane</keyword>
<dbReference type="Proteomes" id="UP000019402">
    <property type="component" value="Unassembled WGS sequence"/>
</dbReference>
<name>W7YPW1_9BACT</name>
<evidence type="ECO:0000313" key="2">
    <source>
        <dbReference type="EMBL" id="GAF04514.1"/>
    </source>
</evidence>
<proteinExistence type="predicted"/>
<keyword evidence="1" id="KW-1133">Transmembrane helix</keyword>
<reference evidence="2 3" key="1">
    <citation type="journal article" date="2014" name="Genome Announc.">
        <title>Draft Genome Sequence of Cytophaga fermentans JCM 21142T, a Facultative Anaerobe Isolated from Marine Mud.</title>
        <authorList>
            <person name="Starns D."/>
            <person name="Oshima K."/>
            <person name="Suda W."/>
            <person name="Iino T."/>
            <person name="Yuki M."/>
            <person name="Inoue J."/>
            <person name="Kitamura K."/>
            <person name="Iida T."/>
            <person name="Darby A."/>
            <person name="Hattori M."/>
            <person name="Ohkuma M."/>
        </authorList>
    </citation>
    <scope>NUCLEOTIDE SEQUENCE [LARGE SCALE GENOMIC DNA]</scope>
    <source>
        <strain evidence="2 3">JCM 21142</strain>
    </source>
</reference>
<accession>W7YPW1</accession>
<sequence>MVYKNFRVNFVIRTVVLTASIFLLFYLIYNTDLTMTLFLIGGFIGIQIFAFIHYIDRTNRILNNFLESIRYSDFTRTFHVEGEGSSFEKLKNSFNEVIKDFQEVRAEKEENFYYLQTVIQHIGIA</sequence>